<dbReference type="Pfam" id="PF13798">
    <property type="entry name" value="PCYCGC"/>
    <property type="match status" value="1"/>
</dbReference>
<organism evidence="2 3">
    <name type="scientific">Thermoflavimicrobium daqui</name>
    <dbReference type="NCBI Taxonomy" id="2137476"/>
    <lineage>
        <taxon>Bacteria</taxon>
        <taxon>Bacillati</taxon>
        <taxon>Bacillota</taxon>
        <taxon>Bacilli</taxon>
        <taxon>Bacillales</taxon>
        <taxon>Thermoactinomycetaceae</taxon>
        <taxon>Thermoflavimicrobium</taxon>
    </lineage>
</organism>
<gene>
    <name evidence="2" type="ORF">DL897_09980</name>
</gene>
<evidence type="ECO:0000313" key="2">
    <source>
        <dbReference type="EMBL" id="RAL24024.1"/>
    </source>
</evidence>
<dbReference type="RefSeq" id="WP_113659016.1">
    <property type="nucleotide sequence ID" value="NZ_KZ845667.1"/>
</dbReference>
<feature type="region of interest" description="Disordered" evidence="1">
    <location>
        <begin position="34"/>
        <end position="56"/>
    </location>
</feature>
<evidence type="ECO:0000256" key="1">
    <source>
        <dbReference type="SAM" id="MobiDB-lite"/>
    </source>
</evidence>
<evidence type="ECO:0008006" key="4">
    <source>
        <dbReference type="Google" id="ProtNLM"/>
    </source>
</evidence>
<dbReference type="InterPro" id="IPR025673">
    <property type="entry name" value="PCYCGC"/>
</dbReference>
<dbReference type="OrthoDB" id="2654667at2"/>
<name>A0A364K3S1_9BACL</name>
<evidence type="ECO:0000313" key="3">
    <source>
        <dbReference type="Proteomes" id="UP000251213"/>
    </source>
</evidence>
<reference evidence="2 3" key="2">
    <citation type="submission" date="2018-06" db="EMBL/GenBank/DDBJ databases">
        <authorList>
            <person name="Zhirakovskaya E."/>
        </authorList>
    </citation>
    <scope>NUCLEOTIDE SEQUENCE [LARGE SCALE GENOMIC DNA]</scope>
    <source>
        <strain evidence="2 3">FBKL4.011</strain>
    </source>
</reference>
<reference evidence="2 3" key="1">
    <citation type="submission" date="2018-06" db="EMBL/GenBank/DDBJ databases">
        <title>Thermoflavimicrobium daqus sp. nov., a thermophilic microbe isolated from Moutai-flavour Daqu.</title>
        <authorList>
            <person name="Wang X."/>
            <person name="Zhou H."/>
        </authorList>
    </citation>
    <scope>NUCLEOTIDE SEQUENCE [LARGE SCALE GENOMIC DNA]</scope>
    <source>
        <strain evidence="2 3">FBKL4.011</strain>
    </source>
</reference>
<dbReference type="PROSITE" id="PS51257">
    <property type="entry name" value="PROKAR_LIPOPROTEIN"/>
    <property type="match status" value="1"/>
</dbReference>
<dbReference type="EMBL" id="QJKK01000005">
    <property type="protein sequence ID" value="RAL24024.1"/>
    <property type="molecule type" value="Genomic_DNA"/>
</dbReference>
<proteinExistence type="predicted"/>
<accession>A0A364K3S1</accession>
<dbReference type="Proteomes" id="UP000251213">
    <property type="component" value="Unassembled WGS sequence"/>
</dbReference>
<sequence>MNQWWKHKSGLLIAMAILIFSGLIGCSSQNETAKHTDIQKEQKHTGPETNPMSGDLRETTANIDEMPNFLKNFDPRVTDVYKVAAKHADILDEMPCYCGCGKSANHKSNLDCFIHEFKHGKVVWDSHGTMCGTCMDIALESAMMKSEGKSKLEIRKIIDQKYNKGYAPPTPTPMPTS</sequence>
<keyword evidence="3" id="KW-1185">Reference proteome</keyword>
<protein>
    <recommendedName>
        <fullName evidence="4">Lipoprotein</fullName>
    </recommendedName>
</protein>
<comment type="caution">
    <text evidence="2">The sequence shown here is derived from an EMBL/GenBank/DDBJ whole genome shotgun (WGS) entry which is preliminary data.</text>
</comment>
<feature type="compositionally biased region" description="Basic and acidic residues" evidence="1">
    <location>
        <begin position="34"/>
        <end position="46"/>
    </location>
</feature>
<dbReference type="AlphaFoldDB" id="A0A364K3S1"/>